<reference evidence="6" key="1">
    <citation type="submission" date="2014-12" db="EMBL/GenBank/DDBJ databases">
        <title>Genome-wide characterization and analysis of bHLH transcription factors related to tanshinones biosynthesis in Salvia miltiorrhiza.</title>
        <authorList>
            <person name="Zhang X."/>
            <person name="Song J."/>
        </authorList>
    </citation>
    <scope>NUCLEOTIDE SEQUENCE</scope>
</reference>
<comment type="subcellular location">
    <subcellularLocation>
        <location evidence="1">Nucleus</location>
    </subcellularLocation>
</comment>
<dbReference type="Pfam" id="PF00010">
    <property type="entry name" value="HLH"/>
    <property type="match status" value="1"/>
</dbReference>
<protein>
    <submittedName>
        <fullName evidence="6">Basic helix-loop-helix transcription factor</fullName>
    </submittedName>
</protein>
<accession>A0A0H3YBW0</accession>
<evidence type="ECO:0000256" key="4">
    <source>
        <dbReference type="ARBA" id="ARBA00023242"/>
    </source>
</evidence>
<evidence type="ECO:0000256" key="3">
    <source>
        <dbReference type="ARBA" id="ARBA00023163"/>
    </source>
</evidence>
<dbReference type="InterPro" id="IPR015660">
    <property type="entry name" value="MASH1/Ascl1a-like"/>
</dbReference>
<evidence type="ECO:0000256" key="1">
    <source>
        <dbReference type="ARBA" id="ARBA00004123"/>
    </source>
</evidence>
<organism evidence="6">
    <name type="scientific">Salvia miltiorrhiza</name>
    <name type="common">Chinese sage</name>
    <dbReference type="NCBI Taxonomy" id="226208"/>
    <lineage>
        <taxon>Eukaryota</taxon>
        <taxon>Viridiplantae</taxon>
        <taxon>Streptophyta</taxon>
        <taxon>Embryophyta</taxon>
        <taxon>Tracheophyta</taxon>
        <taxon>Spermatophyta</taxon>
        <taxon>Magnoliopsida</taxon>
        <taxon>eudicotyledons</taxon>
        <taxon>Gunneridae</taxon>
        <taxon>Pentapetalae</taxon>
        <taxon>asterids</taxon>
        <taxon>lamiids</taxon>
        <taxon>Lamiales</taxon>
        <taxon>Lamiaceae</taxon>
        <taxon>Nepetoideae</taxon>
        <taxon>Mentheae</taxon>
        <taxon>Salviinae</taxon>
        <taxon>Salvia</taxon>
        <taxon>Salvia incertae sedis</taxon>
    </lineage>
</organism>
<name>A0A0H3YBW0_SALMI</name>
<dbReference type="Gene3D" id="4.10.280.10">
    <property type="entry name" value="Helix-loop-helix DNA-binding domain"/>
    <property type="match status" value="1"/>
</dbReference>
<dbReference type="PROSITE" id="PS50888">
    <property type="entry name" value="BHLH"/>
    <property type="match status" value="1"/>
</dbReference>
<dbReference type="InterPro" id="IPR036638">
    <property type="entry name" value="HLH_DNA-bd_sf"/>
</dbReference>
<evidence type="ECO:0000256" key="2">
    <source>
        <dbReference type="ARBA" id="ARBA00023015"/>
    </source>
</evidence>
<dbReference type="GO" id="GO:0000977">
    <property type="term" value="F:RNA polymerase II transcription regulatory region sequence-specific DNA binding"/>
    <property type="evidence" value="ECO:0007669"/>
    <property type="project" value="TreeGrafter"/>
</dbReference>
<keyword evidence="4" id="KW-0539">Nucleus</keyword>
<dbReference type="PANTHER" id="PTHR13935:SF90">
    <property type="entry name" value="TRANSCRIPTION FACTOR BHLH162"/>
    <property type="match status" value="1"/>
</dbReference>
<dbReference type="SUPFAM" id="SSF47459">
    <property type="entry name" value="HLH, helix-loop-helix DNA-binding domain"/>
    <property type="match status" value="1"/>
</dbReference>
<proteinExistence type="evidence at transcript level"/>
<keyword evidence="3" id="KW-0804">Transcription</keyword>
<feature type="domain" description="BHLH" evidence="5">
    <location>
        <begin position="8"/>
        <end position="63"/>
    </location>
</feature>
<dbReference type="PANTHER" id="PTHR13935">
    <property type="entry name" value="ACHAETE-SCUTE TRANSCRIPTION FACTOR-RELATED"/>
    <property type="match status" value="1"/>
</dbReference>
<dbReference type="InterPro" id="IPR011598">
    <property type="entry name" value="bHLH_dom"/>
</dbReference>
<dbReference type="GO" id="GO:0000981">
    <property type="term" value="F:DNA-binding transcription factor activity, RNA polymerase II-specific"/>
    <property type="evidence" value="ECO:0007669"/>
    <property type="project" value="TreeGrafter"/>
</dbReference>
<evidence type="ECO:0000313" key="6">
    <source>
        <dbReference type="EMBL" id="AKN09646.1"/>
    </source>
</evidence>
<dbReference type="GO" id="GO:0046983">
    <property type="term" value="F:protein dimerization activity"/>
    <property type="evidence" value="ECO:0007669"/>
    <property type="project" value="InterPro"/>
</dbReference>
<keyword evidence="2" id="KW-0805">Transcription regulation</keyword>
<evidence type="ECO:0000259" key="5">
    <source>
        <dbReference type="PROSITE" id="PS50888"/>
    </source>
</evidence>
<sequence>MDHQNPSCSRADRKTIEKNRRNEMKALYTNLNSLIPPQPHSRPREMVSLPDQLEAATNYIKMQQAKLEKLKQKKNCLVWSKGGPNNLPNIDFRVSGSALEVVLITGLNCQFMFTRIIHLLHEEAAEVVAATFSVLDNTVFHTIHAKIGDQSAQNHGAARISERLKKFAYDCI</sequence>
<dbReference type="GO" id="GO:0090575">
    <property type="term" value="C:RNA polymerase II transcription regulator complex"/>
    <property type="evidence" value="ECO:0007669"/>
    <property type="project" value="TreeGrafter"/>
</dbReference>
<dbReference type="AlphaFoldDB" id="A0A0H3YBW0"/>
<dbReference type="EMBL" id="KP257544">
    <property type="protein sequence ID" value="AKN09646.1"/>
    <property type="molecule type" value="mRNA"/>
</dbReference>